<dbReference type="Proteomes" id="UP001642405">
    <property type="component" value="Unassembled WGS sequence"/>
</dbReference>
<evidence type="ECO:0000259" key="7">
    <source>
        <dbReference type="PROSITE" id="PS50850"/>
    </source>
</evidence>
<reference evidence="8 9" key="1">
    <citation type="submission" date="2024-01" db="EMBL/GenBank/DDBJ databases">
        <authorList>
            <person name="Allen C."/>
            <person name="Tagirdzhanova G."/>
        </authorList>
    </citation>
    <scope>NUCLEOTIDE SEQUENCE [LARGE SCALE GENOMIC DNA]</scope>
</reference>
<evidence type="ECO:0000313" key="8">
    <source>
        <dbReference type="EMBL" id="CAK7216534.1"/>
    </source>
</evidence>
<comment type="subcellular location">
    <subcellularLocation>
        <location evidence="1">Membrane</location>
        <topology evidence="1">Multi-pass membrane protein</topology>
    </subcellularLocation>
</comment>
<feature type="transmembrane region" description="Helical" evidence="6">
    <location>
        <begin position="159"/>
        <end position="180"/>
    </location>
</feature>
<gene>
    <name evidence="8" type="ORF">SCUCBS95973_002835</name>
</gene>
<accession>A0ABP0BAB6</accession>
<dbReference type="InterPro" id="IPR020846">
    <property type="entry name" value="MFS_dom"/>
</dbReference>
<evidence type="ECO:0000256" key="3">
    <source>
        <dbReference type="ARBA" id="ARBA00022692"/>
    </source>
</evidence>
<dbReference type="PANTHER" id="PTHR48022">
    <property type="entry name" value="PLASTIDIC GLUCOSE TRANSPORTER 4"/>
    <property type="match status" value="1"/>
</dbReference>
<dbReference type="PANTHER" id="PTHR48022:SF30">
    <property type="entry name" value="MAJOR FACILITATOR SUPERFAMILY (MFS) PROFILE DOMAIN-CONTAINING PROTEIN"/>
    <property type="match status" value="1"/>
</dbReference>
<dbReference type="Pfam" id="PF00083">
    <property type="entry name" value="Sugar_tr"/>
    <property type="match status" value="2"/>
</dbReference>
<dbReference type="PROSITE" id="PS50850">
    <property type="entry name" value="MFS"/>
    <property type="match status" value="1"/>
</dbReference>
<name>A0ABP0BAB6_9PEZI</name>
<evidence type="ECO:0000256" key="1">
    <source>
        <dbReference type="ARBA" id="ARBA00004141"/>
    </source>
</evidence>
<feature type="transmembrane region" description="Helical" evidence="6">
    <location>
        <begin position="282"/>
        <end position="301"/>
    </location>
</feature>
<dbReference type="SUPFAM" id="SSF103473">
    <property type="entry name" value="MFS general substrate transporter"/>
    <property type="match status" value="1"/>
</dbReference>
<dbReference type="InterPro" id="IPR050360">
    <property type="entry name" value="MFS_Sugar_Transporters"/>
</dbReference>
<sequence length="439" mass="48478">MVYQIGRRLLKDHDDNDDDGSGNGNGYGYPLALDQAFTAFPKDVGFNNGLSAPQPDFVEGLDIQQFQPFPVDEEVPSGVLYKDNPHSITLAHVAGEWKGAGKDMERARLQSAHDGAPATTPSTSARLRLHPHVAGITVGYIVSSLMALGFNFVTESYQWRIPFVLYIATSLVLLATVFCIPESPRWLTEQERYDEAFAVLERLHSMRDGNGSNVARAEMIQIKAQVGADRNKARSWMHIIKNRPLRKRAICSILGLSTAWVTCAAIAASINGFLLDRVGRRPLLVIGGVATASMLVIEAVLQKYYLGTTNKPGLNAATAFFFIYVLVWGSFLDNTTYVYVPEIWPTHMRSHGSAIAYITYYSVAIAITSPAALAFAEIGYKYYFVMVALCLAGTLYIYFQFPEIAAKFGDEVEVRFEDAVAVDMAKNGKEERVENNESA</sequence>
<evidence type="ECO:0000256" key="6">
    <source>
        <dbReference type="SAM" id="Phobius"/>
    </source>
</evidence>
<keyword evidence="5 6" id="KW-0472">Membrane</keyword>
<dbReference type="InterPro" id="IPR005828">
    <property type="entry name" value="MFS_sugar_transport-like"/>
</dbReference>
<protein>
    <recommendedName>
        <fullName evidence="7">Major facilitator superfamily (MFS) profile domain-containing protein</fullName>
    </recommendedName>
</protein>
<feature type="transmembrane region" description="Helical" evidence="6">
    <location>
        <begin position="354"/>
        <end position="375"/>
    </location>
</feature>
<feature type="transmembrane region" description="Helical" evidence="6">
    <location>
        <begin position="313"/>
        <end position="331"/>
    </location>
</feature>
<comment type="similarity">
    <text evidence="2">Belongs to the major facilitator superfamily. Sugar transporter (TC 2.A.1.1) family.</text>
</comment>
<keyword evidence="4 6" id="KW-1133">Transmembrane helix</keyword>
<feature type="transmembrane region" description="Helical" evidence="6">
    <location>
        <begin position="249"/>
        <end position="270"/>
    </location>
</feature>
<dbReference type="InterPro" id="IPR036259">
    <property type="entry name" value="MFS_trans_sf"/>
</dbReference>
<organism evidence="8 9">
    <name type="scientific">Sporothrix curviconia</name>
    <dbReference type="NCBI Taxonomy" id="1260050"/>
    <lineage>
        <taxon>Eukaryota</taxon>
        <taxon>Fungi</taxon>
        <taxon>Dikarya</taxon>
        <taxon>Ascomycota</taxon>
        <taxon>Pezizomycotina</taxon>
        <taxon>Sordariomycetes</taxon>
        <taxon>Sordariomycetidae</taxon>
        <taxon>Ophiostomatales</taxon>
        <taxon>Ophiostomataceae</taxon>
        <taxon>Sporothrix</taxon>
    </lineage>
</organism>
<evidence type="ECO:0000256" key="2">
    <source>
        <dbReference type="ARBA" id="ARBA00010992"/>
    </source>
</evidence>
<proteinExistence type="inferred from homology"/>
<feature type="transmembrane region" description="Helical" evidence="6">
    <location>
        <begin position="382"/>
        <end position="399"/>
    </location>
</feature>
<evidence type="ECO:0000256" key="4">
    <source>
        <dbReference type="ARBA" id="ARBA00022989"/>
    </source>
</evidence>
<keyword evidence="3 6" id="KW-0812">Transmembrane</keyword>
<evidence type="ECO:0000313" key="9">
    <source>
        <dbReference type="Proteomes" id="UP001642405"/>
    </source>
</evidence>
<dbReference type="Gene3D" id="1.20.1250.20">
    <property type="entry name" value="MFS general substrate transporter like domains"/>
    <property type="match status" value="1"/>
</dbReference>
<keyword evidence="9" id="KW-1185">Reference proteome</keyword>
<dbReference type="EMBL" id="CAWUHB010000012">
    <property type="protein sequence ID" value="CAK7216534.1"/>
    <property type="molecule type" value="Genomic_DNA"/>
</dbReference>
<feature type="transmembrane region" description="Helical" evidence="6">
    <location>
        <begin position="133"/>
        <end position="153"/>
    </location>
</feature>
<feature type="domain" description="Major facilitator superfamily (MFS) profile" evidence="7">
    <location>
        <begin position="1"/>
        <end position="405"/>
    </location>
</feature>
<comment type="caution">
    <text evidence="8">The sequence shown here is derived from an EMBL/GenBank/DDBJ whole genome shotgun (WGS) entry which is preliminary data.</text>
</comment>
<evidence type="ECO:0000256" key="5">
    <source>
        <dbReference type="ARBA" id="ARBA00023136"/>
    </source>
</evidence>